<evidence type="ECO:0000259" key="8">
    <source>
        <dbReference type="PROSITE" id="PS50071"/>
    </source>
</evidence>
<dbReference type="InterPro" id="IPR001356">
    <property type="entry name" value="HD"/>
</dbReference>
<dbReference type="GO" id="GO:0005634">
    <property type="term" value="C:nucleus"/>
    <property type="evidence" value="ECO:0007669"/>
    <property type="project" value="UniProtKB-SubCell"/>
</dbReference>
<feature type="region of interest" description="Disordered" evidence="7">
    <location>
        <begin position="628"/>
        <end position="669"/>
    </location>
</feature>
<comment type="subcellular location">
    <subcellularLocation>
        <location evidence="1 5 6">Nucleus</location>
    </subcellularLocation>
</comment>
<keyword evidence="4 5" id="KW-0539">Nucleus</keyword>
<feature type="compositionally biased region" description="Pro residues" evidence="7">
    <location>
        <begin position="570"/>
        <end position="585"/>
    </location>
</feature>
<accession>A0ABD2M9R3</accession>
<dbReference type="InterPro" id="IPR017970">
    <property type="entry name" value="Homeobox_CS"/>
</dbReference>
<evidence type="ECO:0000256" key="1">
    <source>
        <dbReference type="ARBA" id="ARBA00004123"/>
    </source>
</evidence>
<feature type="domain" description="Homeobox" evidence="8">
    <location>
        <begin position="312"/>
        <end position="372"/>
    </location>
</feature>
<gene>
    <name evidence="9" type="ORF">niasHT_010005</name>
</gene>
<dbReference type="FunFam" id="1.10.10.60:FF:000679">
    <property type="entry name" value="Homeobox protein aristaless"/>
    <property type="match status" value="1"/>
</dbReference>
<dbReference type="PANTHER" id="PTHR24329:SF543">
    <property type="entry name" value="FI01017P-RELATED"/>
    <property type="match status" value="1"/>
</dbReference>
<dbReference type="SMART" id="SM00389">
    <property type="entry name" value="HOX"/>
    <property type="match status" value="1"/>
</dbReference>
<evidence type="ECO:0000313" key="10">
    <source>
        <dbReference type="Proteomes" id="UP001620626"/>
    </source>
</evidence>
<keyword evidence="10" id="KW-1185">Reference proteome</keyword>
<feature type="region of interest" description="Disordered" evidence="7">
    <location>
        <begin position="460"/>
        <end position="608"/>
    </location>
</feature>
<dbReference type="Proteomes" id="UP001620626">
    <property type="component" value="Unassembled WGS sequence"/>
</dbReference>
<evidence type="ECO:0000256" key="7">
    <source>
        <dbReference type="SAM" id="MobiDB-lite"/>
    </source>
</evidence>
<feature type="compositionally biased region" description="Low complexity" evidence="7">
    <location>
        <begin position="474"/>
        <end position="488"/>
    </location>
</feature>
<dbReference type="InterPro" id="IPR050649">
    <property type="entry name" value="Paired_Homeobox_TFs"/>
</dbReference>
<sequence length="669" mass="71651">MFEYVHSAQFGLSHCSNLAKPIKPLDQQSERQRPPPPIQKTASPRFDSPSQKVSQSLECLASANMNMATVQLLLAQQQQDPQQIPQMLLHMQQLLAGLPPNFVSASGGASAGTSPPLSNCVVSCLGSSSGPSPVELMAKPPLFALFPPHAALLGPVSSAIYSSNSLPNCAQIPADQLQQIKNANEKEMTAFLEKNERRGGDGKETANSSNKSAMDGDETAPLRGEGAMSKLEAMPTQEGEDTEESERVHLRRMSTVSSSGYSPDRLTKSALSPSIADYGNGQSPLNGISGNGGDGGGEDSGGGGEEDSCKRGKQRRYRTTFNANQLEELERMFTVTHYPDCFQREDLAAKVALTEARVQVWFQNRRAKQRKQERSMHQQVYPYAHSAAMALSAAAVPPFSPSASSYAAAFLSAMVNANLSSASAAGCSSVANLISSSSVEAMANFAATAASTQQSATAAAQFAGGDADPPPVASPSSSLPSHNQSNSSKFITSQMANDDKPPNSANFRPFHSFESERTNSIGEGEITENDKRSGGEAQNKQQQQQQQKQFNFSDIASLAECSRGGQSRVPSPPPPPANVPRPPPAALSASSSALSVPSPAFFNSPVFESSTNAPAFLQHYLQQIIGIQQPMVKNEGEKREEEENGRERRKRKRDKEDEEETKKKTNIEG</sequence>
<name>A0ABD2M9R3_9BILA</name>
<feature type="compositionally biased region" description="Gly residues" evidence="7">
    <location>
        <begin position="289"/>
        <end position="303"/>
    </location>
</feature>
<dbReference type="InterPro" id="IPR009057">
    <property type="entry name" value="Homeodomain-like_sf"/>
</dbReference>
<evidence type="ECO:0000313" key="9">
    <source>
        <dbReference type="EMBL" id="KAL3123792.1"/>
    </source>
</evidence>
<dbReference type="PROSITE" id="PS50071">
    <property type="entry name" value="HOMEOBOX_2"/>
    <property type="match status" value="1"/>
</dbReference>
<evidence type="ECO:0000256" key="6">
    <source>
        <dbReference type="RuleBase" id="RU000682"/>
    </source>
</evidence>
<feature type="region of interest" description="Disordered" evidence="7">
    <location>
        <begin position="193"/>
        <end position="316"/>
    </location>
</feature>
<feature type="DNA-binding region" description="Homeobox" evidence="5">
    <location>
        <begin position="314"/>
        <end position="373"/>
    </location>
</feature>
<feature type="compositionally biased region" description="Basic and acidic residues" evidence="7">
    <location>
        <begin position="660"/>
        <end position="669"/>
    </location>
</feature>
<dbReference type="PANTHER" id="PTHR24329">
    <property type="entry name" value="HOMEOBOX PROTEIN ARISTALESS"/>
    <property type="match status" value="1"/>
</dbReference>
<dbReference type="AlphaFoldDB" id="A0ABD2M9R3"/>
<dbReference type="GO" id="GO:0003677">
    <property type="term" value="F:DNA binding"/>
    <property type="evidence" value="ECO:0007669"/>
    <property type="project" value="UniProtKB-UniRule"/>
</dbReference>
<reference evidence="9 10" key="1">
    <citation type="submission" date="2024-10" db="EMBL/GenBank/DDBJ databases">
        <authorList>
            <person name="Kim D."/>
        </authorList>
    </citation>
    <scope>NUCLEOTIDE SEQUENCE [LARGE SCALE GENOMIC DNA]</scope>
    <source>
        <strain evidence="9">BH-2024</strain>
    </source>
</reference>
<dbReference type="SUPFAM" id="SSF46689">
    <property type="entry name" value="Homeodomain-like"/>
    <property type="match status" value="1"/>
</dbReference>
<dbReference type="PROSITE" id="PS00027">
    <property type="entry name" value="HOMEOBOX_1"/>
    <property type="match status" value="1"/>
</dbReference>
<dbReference type="EMBL" id="JBICBT010000087">
    <property type="protein sequence ID" value="KAL3123792.1"/>
    <property type="molecule type" value="Genomic_DNA"/>
</dbReference>
<keyword evidence="3 5" id="KW-0371">Homeobox</keyword>
<evidence type="ECO:0000256" key="2">
    <source>
        <dbReference type="ARBA" id="ARBA00023125"/>
    </source>
</evidence>
<organism evidence="9 10">
    <name type="scientific">Heterodera trifolii</name>
    <dbReference type="NCBI Taxonomy" id="157864"/>
    <lineage>
        <taxon>Eukaryota</taxon>
        <taxon>Metazoa</taxon>
        <taxon>Ecdysozoa</taxon>
        <taxon>Nematoda</taxon>
        <taxon>Chromadorea</taxon>
        <taxon>Rhabditida</taxon>
        <taxon>Tylenchina</taxon>
        <taxon>Tylenchomorpha</taxon>
        <taxon>Tylenchoidea</taxon>
        <taxon>Heteroderidae</taxon>
        <taxon>Heteroderinae</taxon>
        <taxon>Heterodera</taxon>
    </lineage>
</organism>
<evidence type="ECO:0000256" key="4">
    <source>
        <dbReference type="ARBA" id="ARBA00023242"/>
    </source>
</evidence>
<feature type="region of interest" description="Disordered" evidence="7">
    <location>
        <begin position="23"/>
        <end position="51"/>
    </location>
</feature>
<keyword evidence="2 5" id="KW-0238">DNA-binding</keyword>
<protein>
    <recommendedName>
        <fullName evidence="8">Homeobox domain-containing protein</fullName>
    </recommendedName>
</protein>
<proteinExistence type="predicted"/>
<feature type="compositionally biased region" description="Basic and acidic residues" evidence="7">
    <location>
        <begin position="193"/>
        <end position="204"/>
    </location>
</feature>
<comment type="caution">
    <text evidence="9">The sequence shown here is derived from an EMBL/GenBank/DDBJ whole genome shotgun (WGS) entry which is preliminary data.</text>
</comment>
<feature type="compositionally biased region" description="Low complexity" evidence="7">
    <location>
        <begin position="586"/>
        <end position="600"/>
    </location>
</feature>
<dbReference type="Pfam" id="PF00046">
    <property type="entry name" value="Homeodomain"/>
    <property type="match status" value="1"/>
</dbReference>
<evidence type="ECO:0000256" key="5">
    <source>
        <dbReference type="PROSITE-ProRule" id="PRU00108"/>
    </source>
</evidence>
<dbReference type="Gene3D" id="1.10.10.60">
    <property type="entry name" value="Homeodomain-like"/>
    <property type="match status" value="1"/>
</dbReference>
<feature type="compositionally biased region" description="Low complexity" evidence="7">
    <location>
        <begin position="538"/>
        <end position="552"/>
    </location>
</feature>
<dbReference type="CDD" id="cd00086">
    <property type="entry name" value="homeodomain"/>
    <property type="match status" value="1"/>
</dbReference>
<dbReference type="GO" id="GO:0030182">
    <property type="term" value="P:neuron differentiation"/>
    <property type="evidence" value="ECO:0007669"/>
    <property type="project" value="UniProtKB-ARBA"/>
</dbReference>
<evidence type="ECO:0000256" key="3">
    <source>
        <dbReference type="ARBA" id="ARBA00023155"/>
    </source>
</evidence>